<keyword evidence="2" id="KW-1185">Reference proteome</keyword>
<organism evidence="1 2">
    <name type="scientific">Anaeromyxobacter paludicola</name>
    <dbReference type="NCBI Taxonomy" id="2918171"/>
    <lineage>
        <taxon>Bacteria</taxon>
        <taxon>Pseudomonadati</taxon>
        <taxon>Myxococcota</taxon>
        <taxon>Myxococcia</taxon>
        <taxon>Myxococcales</taxon>
        <taxon>Cystobacterineae</taxon>
        <taxon>Anaeromyxobacteraceae</taxon>
        <taxon>Anaeromyxobacter</taxon>
    </lineage>
</organism>
<accession>A0ABN6N9B7</accession>
<dbReference type="RefSeq" id="WP_248345748.1">
    <property type="nucleotide sequence ID" value="NZ_AP025592.1"/>
</dbReference>
<dbReference type="Proteomes" id="UP001162734">
    <property type="component" value="Chromosome"/>
</dbReference>
<protein>
    <submittedName>
        <fullName evidence="1">Uncharacterized protein</fullName>
    </submittedName>
</protein>
<evidence type="ECO:0000313" key="1">
    <source>
        <dbReference type="EMBL" id="BDG08572.1"/>
    </source>
</evidence>
<sequence length="95" mass="10466">MIAYDSNSFSAGQDTGTRVAACVARLAALELTDHSRWWNRWKHRQMARALVAFAEELELEGDQAHGSHLGRFVSSRGLSYQRTPAAELASSSVTT</sequence>
<name>A0ABN6N9B7_9BACT</name>
<gene>
    <name evidence="1" type="ORF">AMPC_16850</name>
</gene>
<proteinExistence type="predicted"/>
<dbReference type="EMBL" id="AP025592">
    <property type="protein sequence ID" value="BDG08572.1"/>
    <property type="molecule type" value="Genomic_DNA"/>
</dbReference>
<evidence type="ECO:0000313" key="2">
    <source>
        <dbReference type="Proteomes" id="UP001162734"/>
    </source>
</evidence>
<reference evidence="2" key="1">
    <citation type="journal article" date="2022" name="Int. J. Syst. Evol. Microbiol.">
        <title>Anaeromyxobacter oryzae sp. nov., Anaeromyxobacter diazotrophicus sp. nov. and Anaeromyxobacter paludicola sp. nov., isolated from paddy soils.</title>
        <authorList>
            <person name="Itoh H."/>
            <person name="Xu Z."/>
            <person name="Mise K."/>
            <person name="Masuda Y."/>
            <person name="Ushijima N."/>
            <person name="Hayakawa C."/>
            <person name="Shiratori Y."/>
            <person name="Senoo K."/>
        </authorList>
    </citation>
    <scope>NUCLEOTIDE SEQUENCE [LARGE SCALE GENOMIC DNA]</scope>
    <source>
        <strain evidence="2">Red630</strain>
    </source>
</reference>